<organism evidence="1">
    <name type="scientific">Cucumis melo</name>
    <name type="common">Muskmelon</name>
    <dbReference type="NCBI Taxonomy" id="3656"/>
    <lineage>
        <taxon>Eukaryota</taxon>
        <taxon>Viridiplantae</taxon>
        <taxon>Streptophyta</taxon>
        <taxon>Embryophyta</taxon>
        <taxon>Tracheophyta</taxon>
        <taxon>Spermatophyta</taxon>
        <taxon>Magnoliopsida</taxon>
        <taxon>eudicotyledons</taxon>
        <taxon>Gunneridae</taxon>
        <taxon>Pentapetalae</taxon>
        <taxon>rosids</taxon>
        <taxon>fabids</taxon>
        <taxon>Cucurbitales</taxon>
        <taxon>Cucurbitaceae</taxon>
        <taxon>Benincaseae</taxon>
        <taxon>Cucumis</taxon>
    </lineage>
</organism>
<sequence length="75" mass="9265">MTVHKQTKVQRSYKDALMDATVRRKQIPTLASNENDDGYINMDNYLYWYNIRFRWFKKQSHRFMSKVDNAILMWR</sequence>
<protein>
    <submittedName>
        <fullName evidence="1">Uncharacterized protein</fullName>
    </submittedName>
</protein>
<proteinExistence type="predicted"/>
<evidence type="ECO:0000313" key="1">
    <source>
        <dbReference type="EnsemblPlants" id="MELO3C014663.2.1"/>
    </source>
</evidence>
<dbReference type="AlphaFoldDB" id="A0A9I9D8N5"/>
<dbReference type="Gramene" id="MELO3C014663.2.1">
    <property type="protein sequence ID" value="MELO3C014663.2.1"/>
    <property type="gene ID" value="MELO3C014663.2"/>
</dbReference>
<name>A0A9I9D8N5_CUCME</name>
<reference evidence="1" key="1">
    <citation type="submission" date="2023-03" db="UniProtKB">
        <authorList>
            <consortium name="EnsemblPlants"/>
        </authorList>
    </citation>
    <scope>IDENTIFICATION</scope>
</reference>
<dbReference type="EnsemblPlants" id="MELO3C014663.2.1">
    <property type="protein sequence ID" value="MELO3C014663.2.1"/>
    <property type="gene ID" value="MELO3C014663.2"/>
</dbReference>
<accession>A0A9I9D8N5</accession>